<protein>
    <recommendedName>
        <fullName evidence="5">DUF4913 domain-containing protein</fullName>
    </recommendedName>
</protein>
<keyword evidence="4" id="KW-1185">Reference proteome</keyword>
<sequence>MTGRAAGDADARYASLLQRLHAVTRDSERQQTEIDRLRQDVHLLLSEVDRAFRTLTGRLDEAMGAADKHGPRFRDGLGAQPVRAAVAEWLGWLHTRYPLADDLPACWWRHPAAVDTVTALHNAWSAAYEGAGADGRAQLEWQTRWLPAALTAVRAWLPASCFQGAHSDDPAARYGRAVDDPDAFDAQVRPSSSPGPPPP</sequence>
<keyword evidence="1" id="KW-0175">Coiled coil</keyword>
<dbReference type="RefSeq" id="WP_330799954.1">
    <property type="nucleotide sequence ID" value="NZ_JAZEWV010000042.1"/>
</dbReference>
<evidence type="ECO:0000256" key="1">
    <source>
        <dbReference type="SAM" id="Coils"/>
    </source>
</evidence>
<dbReference type="EMBL" id="JAZEWV010000042">
    <property type="protein sequence ID" value="MEE4546251.1"/>
    <property type="molecule type" value="Genomic_DNA"/>
</dbReference>
<name>A0ABU7PKJ5_9ACTN</name>
<dbReference type="Proteomes" id="UP001344658">
    <property type="component" value="Unassembled WGS sequence"/>
</dbReference>
<organism evidence="3 4">
    <name type="scientific">Actinacidiphila polyblastidii</name>
    <dbReference type="NCBI Taxonomy" id="3110430"/>
    <lineage>
        <taxon>Bacteria</taxon>
        <taxon>Bacillati</taxon>
        <taxon>Actinomycetota</taxon>
        <taxon>Actinomycetes</taxon>
        <taxon>Kitasatosporales</taxon>
        <taxon>Streptomycetaceae</taxon>
        <taxon>Actinacidiphila</taxon>
    </lineage>
</organism>
<evidence type="ECO:0000313" key="4">
    <source>
        <dbReference type="Proteomes" id="UP001344658"/>
    </source>
</evidence>
<accession>A0ABU7PKJ5</accession>
<gene>
    <name evidence="3" type="ORF">V2S66_30335</name>
</gene>
<feature type="region of interest" description="Disordered" evidence="2">
    <location>
        <begin position="170"/>
        <end position="199"/>
    </location>
</feature>
<reference evidence="3 4" key="1">
    <citation type="submission" date="2023-12" db="EMBL/GenBank/DDBJ databases">
        <title>Streptomyces sp. V4-01.</title>
        <authorList>
            <person name="Somphong A."/>
            <person name="Phongsopitanun W."/>
        </authorList>
    </citation>
    <scope>NUCLEOTIDE SEQUENCE [LARGE SCALE GENOMIC DNA]</scope>
    <source>
        <strain evidence="3 4">V4-01</strain>
    </source>
</reference>
<evidence type="ECO:0008006" key="5">
    <source>
        <dbReference type="Google" id="ProtNLM"/>
    </source>
</evidence>
<proteinExistence type="predicted"/>
<feature type="compositionally biased region" description="Basic and acidic residues" evidence="2">
    <location>
        <begin position="170"/>
        <end position="179"/>
    </location>
</feature>
<comment type="caution">
    <text evidence="3">The sequence shown here is derived from an EMBL/GenBank/DDBJ whole genome shotgun (WGS) entry which is preliminary data.</text>
</comment>
<feature type="coiled-coil region" evidence="1">
    <location>
        <begin position="20"/>
        <end position="47"/>
    </location>
</feature>
<evidence type="ECO:0000313" key="3">
    <source>
        <dbReference type="EMBL" id="MEE4546251.1"/>
    </source>
</evidence>
<evidence type="ECO:0000256" key="2">
    <source>
        <dbReference type="SAM" id="MobiDB-lite"/>
    </source>
</evidence>